<keyword evidence="2" id="KW-1133">Transmembrane helix</keyword>
<gene>
    <name evidence="3" type="ORF">J5X75_42405</name>
</gene>
<evidence type="ECO:0000256" key="1">
    <source>
        <dbReference type="SAM" id="MobiDB-lite"/>
    </source>
</evidence>
<accession>A0ABS3V006</accession>
<feature type="region of interest" description="Disordered" evidence="1">
    <location>
        <begin position="149"/>
        <end position="175"/>
    </location>
</feature>
<evidence type="ECO:0000313" key="3">
    <source>
        <dbReference type="EMBL" id="MBO3744163.1"/>
    </source>
</evidence>
<organism evidence="3 4">
    <name type="scientific">Actinoplanes flavus</name>
    <dbReference type="NCBI Taxonomy" id="2820290"/>
    <lineage>
        <taxon>Bacteria</taxon>
        <taxon>Bacillati</taxon>
        <taxon>Actinomycetota</taxon>
        <taxon>Actinomycetes</taxon>
        <taxon>Micromonosporales</taxon>
        <taxon>Micromonosporaceae</taxon>
        <taxon>Actinoplanes</taxon>
    </lineage>
</organism>
<keyword evidence="2" id="KW-0472">Membrane</keyword>
<evidence type="ECO:0000256" key="2">
    <source>
        <dbReference type="SAM" id="Phobius"/>
    </source>
</evidence>
<comment type="caution">
    <text evidence="3">The sequence shown here is derived from an EMBL/GenBank/DDBJ whole genome shotgun (WGS) entry which is preliminary data.</text>
</comment>
<feature type="transmembrane region" description="Helical" evidence="2">
    <location>
        <begin position="13"/>
        <end position="36"/>
    </location>
</feature>
<dbReference type="Proteomes" id="UP000679690">
    <property type="component" value="Unassembled WGS sequence"/>
</dbReference>
<name>A0ABS3V006_9ACTN</name>
<dbReference type="EMBL" id="JAGFNS010000054">
    <property type="protein sequence ID" value="MBO3744163.1"/>
    <property type="molecule type" value="Genomic_DNA"/>
</dbReference>
<reference evidence="3 4" key="1">
    <citation type="submission" date="2021-03" db="EMBL/GenBank/DDBJ databases">
        <title>Actinoplanes flavus sp. nov., a novel actinomycete isolated from Coconut Palm rhizosphere soil.</title>
        <authorList>
            <person name="Luo X."/>
        </authorList>
    </citation>
    <scope>NUCLEOTIDE SEQUENCE [LARGE SCALE GENOMIC DNA]</scope>
    <source>
        <strain evidence="3 4">NEAU-H7</strain>
    </source>
</reference>
<dbReference type="RefSeq" id="WP_208473394.1">
    <property type="nucleotide sequence ID" value="NZ_JAGFNS010000054.1"/>
</dbReference>
<protein>
    <recommendedName>
        <fullName evidence="5">DUF3592 domain-containing protein</fullName>
    </recommendedName>
</protein>
<sequence length="175" mass="19014">MAVSMSADAGHRWFWPMINAVVMVGGLSLFLTTAIVKFGDEAKRERLQAEGMPVLATVVGGTPETQVNKATEISYELGGRTYTRMISGFFPTKTVMVFVDAKDPSAFVAENGRTDQSRHPFNTWAGMPWGIAVATVGLLFFRKRRKLAKAGRPGASAGPAKPIRLDKRGKSPRKG</sequence>
<proteinExistence type="predicted"/>
<evidence type="ECO:0008006" key="5">
    <source>
        <dbReference type="Google" id="ProtNLM"/>
    </source>
</evidence>
<feature type="transmembrane region" description="Helical" evidence="2">
    <location>
        <begin position="121"/>
        <end position="141"/>
    </location>
</feature>
<evidence type="ECO:0000313" key="4">
    <source>
        <dbReference type="Proteomes" id="UP000679690"/>
    </source>
</evidence>
<keyword evidence="2" id="KW-0812">Transmembrane</keyword>
<keyword evidence="4" id="KW-1185">Reference proteome</keyword>